<sequence>MPYQQNPCIDSSLRERFTVVVITHNRPAFLRRTLHYYRNFPASILVLDSSAQSNAALLDDYPNVDYRHLPQFTYKGLQDKVSYGVNEVRTPYMTFAADDDFLLHEGMVRSLEFLEQHPDYGMCHGYGMMYVGRGTRVDFYRRDKRVQEDYCAEPGQRLIEFMGQFLPPFYAVTRTALLQQWYALLPPGTNFEWQEIGHTFYLLANAKARILPIPYAVREINYGASEHSTNVLTVLALQDEQSQRGREAFAEFLASIPTALSGQGAEAVKRIALDSFKAMAEGLLTGRALQGCLIVRSYWSQPKAEPERIFGERQFVEMPFYNQPTFDLLAECEFLIHTMPAGRQQLLELEPILLRQSQLLQVQANDDARTRRSRLWEALTLSPFNRVVVQQLLASLEEAGEDSEAASLRAWLGKLDSVPCFDSQALLDSLPSGRLLNWLKAREPSAEQARSAAQHLAQHQGGPSFGILLLDLDADMAKLQATFDSLMNGHCRAFKVVVLTTGELPAVTHAQQTVHFVKVSTQDYVQRLNEAARELGTDWLLLAESGDRFTVGGLLRAGLELLNVDGVRAVAMDELHSQTDGSLREVLRPGVNLDLLQSVPGLMARHWLVRRDLWLACGGFDAQYPQALEFDLLLRLIGEGGMAGLAHLAEPLLICTAPGTDEHDQQRSVLAHHIKQRGYAAAIGMNHPGVLQVDYRHEARPLVSIVLHCQDNFDELQACLVSVLQRTRYQNHEILIADNASQSAALRDWLGSLAAAGSRVRVIRSEQALAPAAMLNLACREARGEYLVLLDSSAEVLNANWLESLLNQALRPEVGVVGGKLLGADGKVVEAGLVLAGQAGVRAAFAGEAKDAAGYLQRLQAEHNVSAVSGCVMVRAELLRAAGGLDEQATDVRAAQVDLCLQAAASGLLVVLTPQAQAVRHAAVNDDALACPVLRQRWAQALAQDPCHNASHRHDGQLFSLDLEARVQWQALIG</sequence>
<dbReference type="CDD" id="cd00761">
    <property type="entry name" value="Glyco_tranf_GTA_type"/>
    <property type="match status" value="1"/>
</dbReference>
<protein>
    <submittedName>
        <fullName evidence="3">TIGR00180 family glycosyltransferase</fullName>
    </submittedName>
</protein>
<dbReference type="PANTHER" id="PTHR43179:SF7">
    <property type="entry name" value="RHAMNOSYLTRANSFERASE WBBL"/>
    <property type="match status" value="1"/>
</dbReference>
<keyword evidence="1" id="KW-1003">Cell membrane</keyword>
<dbReference type="SUPFAM" id="SSF53448">
    <property type="entry name" value="Nucleotide-diphospho-sugar transferases"/>
    <property type="match status" value="3"/>
</dbReference>
<name>A0A5R8ZBI2_9PSED</name>
<accession>A0A5R8ZBI2</accession>
<dbReference type="InterPro" id="IPR029044">
    <property type="entry name" value="Nucleotide-diphossugar_trans"/>
</dbReference>
<feature type="domain" description="Glycosyltransferase 2-like" evidence="2">
    <location>
        <begin position="704"/>
        <end position="879"/>
    </location>
</feature>
<dbReference type="InterPro" id="IPR031042">
    <property type="entry name" value="Glyco_TIGR04440"/>
</dbReference>
<gene>
    <name evidence="3" type="ORF">FEM01_05020</name>
</gene>
<dbReference type="RefSeq" id="WP_138218206.1">
    <property type="nucleotide sequence ID" value="NZ_VAUO01000002.1"/>
</dbReference>
<dbReference type="InterPro" id="IPR001173">
    <property type="entry name" value="Glyco_trans_2-like"/>
</dbReference>
<dbReference type="OrthoDB" id="9179784at2"/>
<dbReference type="AlphaFoldDB" id="A0A5R8ZBI2"/>
<dbReference type="PANTHER" id="PTHR43179">
    <property type="entry name" value="RHAMNOSYLTRANSFERASE WBBL"/>
    <property type="match status" value="1"/>
</dbReference>
<evidence type="ECO:0000313" key="4">
    <source>
        <dbReference type="Proteomes" id="UP000309819"/>
    </source>
</evidence>
<dbReference type="Pfam" id="PF00535">
    <property type="entry name" value="Glycos_transf_2"/>
    <property type="match status" value="2"/>
</dbReference>
<evidence type="ECO:0000259" key="2">
    <source>
        <dbReference type="Pfam" id="PF00535"/>
    </source>
</evidence>
<feature type="domain" description="Glycosyltransferase 2-like" evidence="2">
    <location>
        <begin position="18"/>
        <end position="125"/>
    </location>
</feature>
<organism evidence="3 4">
    <name type="scientific">Pseudomonas mosselii</name>
    <dbReference type="NCBI Taxonomy" id="78327"/>
    <lineage>
        <taxon>Bacteria</taxon>
        <taxon>Pseudomonadati</taxon>
        <taxon>Pseudomonadota</taxon>
        <taxon>Gammaproteobacteria</taxon>
        <taxon>Pseudomonadales</taxon>
        <taxon>Pseudomonadaceae</taxon>
        <taxon>Pseudomonas</taxon>
    </lineage>
</organism>
<keyword evidence="4" id="KW-1185">Reference proteome</keyword>
<dbReference type="Proteomes" id="UP000309819">
    <property type="component" value="Unassembled WGS sequence"/>
</dbReference>
<reference evidence="3 4" key="1">
    <citation type="submission" date="2019-05" db="EMBL/GenBank/DDBJ databases">
        <title>Pseudomonas sp. SC006 isolated from lettuce that can produce HBGAs.</title>
        <authorList>
            <person name="Wang D."/>
            <person name="Liao N."/>
            <person name="Liu D."/>
            <person name="Zhang Z."/>
            <person name="Zou S."/>
        </authorList>
    </citation>
    <scope>NUCLEOTIDE SEQUENCE [LARGE SCALE GENOMIC DNA]</scope>
    <source>
        <strain evidence="3 4">SC006</strain>
    </source>
</reference>
<proteinExistence type="predicted"/>
<keyword evidence="1" id="KW-0472">Membrane</keyword>
<keyword evidence="3" id="KW-0808">Transferase</keyword>
<keyword evidence="1" id="KW-0997">Cell inner membrane</keyword>
<dbReference type="EMBL" id="VAUO01000002">
    <property type="protein sequence ID" value="TLP62864.1"/>
    <property type="molecule type" value="Genomic_DNA"/>
</dbReference>
<dbReference type="Gene3D" id="3.90.550.10">
    <property type="entry name" value="Spore Coat Polysaccharide Biosynthesis Protein SpsA, Chain A"/>
    <property type="match status" value="2"/>
</dbReference>
<dbReference type="GO" id="GO:0016740">
    <property type="term" value="F:transferase activity"/>
    <property type="evidence" value="ECO:0007669"/>
    <property type="project" value="UniProtKB-KW"/>
</dbReference>
<evidence type="ECO:0000256" key="1">
    <source>
        <dbReference type="ARBA" id="ARBA00022519"/>
    </source>
</evidence>
<comment type="caution">
    <text evidence="3">The sequence shown here is derived from an EMBL/GenBank/DDBJ whole genome shotgun (WGS) entry which is preliminary data.</text>
</comment>
<dbReference type="NCBIfam" id="TIGR04440">
    <property type="entry name" value="glyco_TIGR04440"/>
    <property type="match status" value="1"/>
</dbReference>
<evidence type="ECO:0000313" key="3">
    <source>
        <dbReference type="EMBL" id="TLP62864.1"/>
    </source>
</evidence>